<proteinExistence type="predicted"/>
<evidence type="ECO:0000313" key="2">
    <source>
        <dbReference type="EMBL" id="SFO05258.1"/>
    </source>
</evidence>
<name>A0A1I5E1A9_9FIRM</name>
<keyword evidence="1" id="KW-0472">Membrane</keyword>
<protein>
    <submittedName>
        <fullName evidence="2">Uncharacterized protein</fullName>
    </submittedName>
</protein>
<organism evidence="2 3">
    <name type="scientific">Anaerocolumna aminovalerica</name>
    <dbReference type="NCBI Taxonomy" id="1527"/>
    <lineage>
        <taxon>Bacteria</taxon>
        <taxon>Bacillati</taxon>
        <taxon>Bacillota</taxon>
        <taxon>Clostridia</taxon>
        <taxon>Lachnospirales</taxon>
        <taxon>Lachnospiraceae</taxon>
        <taxon>Anaerocolumna</taxon>
    </lineage>
</organism>
<dbReference type="STRING" id="1527.SAMN04489757_107123"/>
<evidence type="ECO:0000313" key="3">
    <source>
        <dbReference type="Proteomes" id="UP000198806"/>
    </source>
</evidence>
<reference evidence="2 3" key="1">
    <citation type="submission" date="2016-10" db="EMBL/GenBank/DDBJ databases">
        <authorList>
            <person name="de Groot N.N."/>
        </authorList>
    </citation>
    <scope>NUCLEOTIDE SEQUENCE [LARGE SCALE GENOMIC DNA]</scope>
    <source>
        <strain evidence="2 3">DSM 1283</strain>
    </source>
</reference>
<sequence length="398" mass="47899">MGILKRLLVSKNDKELKDKNEKQIGDSSLTYGEETIEKNYKMDYSDDPSRIITENCEQILESERQMEELKVEYQAVTSYLTDIQKIDQIPAEDREQLNDAARKIITFTRERSKYQSSTVRITDYQFVNIGKYEEIIPSELAKMKEYETYQETVEKDMSYLEREKDALYNKRGDLEDKQHYLKKITTTISILVITLFIVLYLLQNAFQADMQIPFILTIVMALGCTLYVLYQSSVNKKESKRAERKLNRAIQLLNKVKIKYINNRNALDYNYQKYMVKSYEEFYYLWELYLKTKEEEKRYRQNTELLEQYNRQLTQELKSYELTDPEIWIYQAIAIIDNKEMVEVRHRLNVRRQKLRERIDYTNKTKERSIEEIQKILDKNPEQKEDIIKLLERFGINL</sequence>
<keyword evidence="3" id="KW-1185">Reference proteome</keyword>
<dbReference type="EMBL" id="FOWD01000007">
    <property type="protein sequence ID" value="SFO05258.1"/>
    <property type="molecule type" value="Genomic_DNA"/>
</dbReference>
<dbReference type="RefSeq" id="WP_091685311.1">
    <property type="nucleotide sequence ID" value="NZ_BAABFM010000010.1"/>
</dbReference>
<dbReference type="OrthoDB" id="9772748at2"/>
<evidence type="ECO:0000256" key="1">
    <source>
        <dbReference type="SAM" id="Phobius"/>
    </source>
</evidence>
<feature type="transmembrane region" description="Helical" evidence="1">
    <location>
        <begin position="184"/>
        <end position="206"/>
    </location>
</feature>
<keyword evidence="1" id="KW-1133">Transmembrane helix</keyword>
<keyword evidence="1" id="KW-0812">Transmembrane</keyword>
<gene>
    <name evidence="2" type="ORF">SAMN04489757_107123</name>
</gene>
<feature type="transmembrane region" description="Helical" evidence="1">
    <location>
        <begin position="212"/>
        <end position="230"/>
    </location>
</feature>
<dbReference type="AlphaFoldDB" id="A0A1I5E1A9"/>
<dbReference type="Proteomes" id="UP000198806">
    <property type="component" value="Unassembled WGS sequence"/>
</dbReference>
<accession>A0A1I5E1A9</accession>